<organism evidence="1 2">
    <name type="scientific">Dictyobacter alpinus</name>
    <dbReference type="NCBI Taxonomy" id="2014873"/>
    <lineage>
        <taxon>Bacteria</taxon>
        <taxon>Bacillati</taxon>
        <taxon>Chloroflexota</taxon>
        <taxon>Ktedonobacteria</taxon>
        <taxon>Ktedonobacterales</taxon>
        <taxon>Dictyobacteraceae</taxon>
        <taxon>Dictyobacter</taxon>
    </lineage>
</organism>
<dbReference type="EMBL" id="BIFT01000001">
    <property type="protein sequence ID" value="GCE28625.1"/>
    <property type="molecule type" value="Genomic_DNA"/>
</dbReference>
<proteinExistence type="predicted"/>
<name>A0A402BB98_9CHLR</name>
<gene>
    <name evidence="1" type="ORF">KDA_41090</name>
</gene>
<evidence type="ECO:0000313" key="1">
    <source>
        <dbReference type="EMBL" id="GCE28625.1"/>
    </source>
</evidence>
<protein>
    <submittedName>
        <fullName evidence="1">Uncharacterized protein</fullName>
    </submittedName>
</protein>
<dbReference type="AlphaFoldDB" id="A0A402BB98"/>
<comment type="caution">
    <text evidence="1">The sequence shown here is derived from an EMBL/GenBank/DDBJ whole genome shotgun (WGS) entry which is preliminary data.</text>
</comment>
<reference evidence="2" key="1">
    <citation type="submission" date="2018-12" db="EMBL/GenBank/DDBJ databases">
        <title>Tengunoibacter tsumagoiensis gen. nov., sp. nov., Dictyobacter kobayashii sp. nov., D. alpinus sp. nov., and D. joshuensis sp. nov. and description of Dictyobacteraceae fam. nov. within the order Ktedonobacterales isolated from Tengu-no-mugimeshi.</title>
        <authorList>
            <person name="Wang C.M."/>
            <person name="Zheng Y."/>
            <person name="Sakai Y."/>
            <person name="Toyoda A."/>
            <person name="Minakuchi Y."/>
            <person name="Abe K."/>
            <person name="Yokota A."/>
            <person name="Yabe S."/>
        </authorList>
    </citation>
    <scope>NUCLEOTIDE SEQUENCE [LARGE SCALE GENOMIC DNA]</scope>
    <source>
        <strain evidence="2">Uno16</strain>
    </source>
</reference>
<sequence>MNATSPTFVSSPAKSVVLYQTSCDGKAGMQGAASPLPGGLGAVPPQAPHLSPAQQANNLTFGYCY</sequence>
<dbReference type="Proteomes" id="UP000287171">
    <property type="component" value="Unassembled WGS sequence"/>
</dbReference>
<evidence type="ECO:0000313" key="2">
    <source>
        <dbReference type="Proteomes" id="UP000287171"/>
    </source>
</evidence>
<accession>A0A402BB98</accession>
<keyword evidence="2" id="KW-1185">Reference proteome</keyword>